<keyword evidence="1" id="KW-0472">Membrane</keyword>
<evidence type="ECO:0000313" key="3">
    <source>
        <dbReference type="Proteomes" id="UP000315636"/>
    </source>
</evidence>
<evidence type="ECO:0000256" key="1">
    <source>
        <dbReference type="SAM" id="Phobius"/>
    </source>
</evidence>
<dbReference type="Pfam" id="PF10086">
    <property type="entry name" value="YhfC"/>
    <property type="match status" value="1"/>
</dbReference>
<proteinExistence type="predicted"/>
<dbReference type="Proteomes" id="UP000315636">
    <property type="component" value="Unassembled WGS sequence"/>
</dbReference>
<evidence type="ECO:0000313" key="2">
    <source>
        <dbReference type="EMBL" id="SMO69773.1"/>
    </source>
</evidence>
<reference evidence="2 3" key="1">
    <citation type="submission" date="2017-05" db="EMBL/GenBank/DDBJ databases">
        <authorList>
            <person name="Varghese N."/>
            <person name="Submissions S."/>
        </authorList>
    </citation>
    <scope>NUCLEOTIDE SEQUENCE [LARGE SCALE GENOMIC DNA]</scope>
    <source>
        <strain evidence="2 3">DSM 45474</strain>
    </source>
</reference>
<accession>A0A521DDP8</accession>
<organism evidence="2 3">
    <name type="scientific">Melghirimyces algeriensis</name>
    <dbReference type="NCBI Taxonomy" id="910412"/>
    <lineage>
        <taxon>Bacteria</taxon>
        <taxon>Bacillati</taxon>
        <taxon>Bacillota</taxon>
        <taxon>Bacilli</taxon>
        <taxon>Bacillales</taxon>
        <taxon>Thermoactinomycetaceae</taxon>
        <taxon>Melghirimyces</taxon>
    </lineage>
</organism>
<feature type="transmembrane region" description="Helical" evidence="1">
    <location>
        <begin position="6"/>
        <end position="28"/>
    </location>
</feature>
<dbReference type="EMBL" id="FXTI01000006">
    <property type="protein sequence ID" value="SMO69773.1"/>
    <property type="molecule type" value="Genomic_DNA"/>
</dbReference>
<dbReference type="OrthoDB" id="9807167at2"/>
<dbReference type="AlphaFoldDB" id="A0A521DDP8"/>
<feature type="transmembrane region" description="Helical" evidence="1">
    <location>
        <begin position="74"/>
        <end position="98"/>
    </location>
</feature>
<protein>
    <submittedName>
        <fullName evidence="2">Membrane peptidase family</fullName>
    </submittedName>
</protein>
<name>A0A521DDP8_9BACL</name>
<keyword evidence="3" id="KW-1185">Reference proteome</keyword>
<gene>
    <name evidence="2" type="ORF">SAMN06264849_1069</name>
</gene>
<sequence>MVSSWSVFFMILTLMLSLTFPIIVLSYLYKKKQVSLKPILIGAAIFVIFSQSIERILNLYILQTTEWFNNPYLYAIYGGLAAGLFEESGRFLGFRYLLKNHRGWKDGLSYGIGHGGIDLF</sequence>
<keyword evidence="1" id="KW-0812">Transmembrane</keyword>
<feature type="transmembrane region" description="Helical" evidence="1">
    <location>
        <begin position="40"/>
        <end position="62"/>
    </location>
</feature>
<keyword evidence="1" id="KW-1133">Transmembrane helix</keyword>
<dbReference type="InterPro" id="IPR011397">
    <property type="entry name" value="YhfC"/>
</dbReference>